<evidence type="ECO:0000313" key="1">
    <source>
        <dbReference type="EMBL" id="RQD75989.1"/>
    </source>
</evidence>
<dbReference type="Gene3D" id="3.20.20.210">
    <property type="match status" value="1"/>
</dbReference>
<comment type="caution">
    <text evidence="1">The sequence shown here is derived from an EMBL/GenBank/DDBJ whole genome shotgun (WGS) entry which is preliminary data.</text>
</comment>
<gene>
    <name evidence="1" type="ORF">D5R97_05165</name>
</gene>
<name>A0A424YEJ8_9FIRM</name>
<sequence length="352" mass="40117">MGKTRVLATGIGSLPDMEDKKALELIEKTFPLCPHWPQFPTREGESCIHQCFYKLIETGIMTLEEGKGPRLLTQSSDFPDKMARFYEFYLEKGEKKDLDGEMVLPRERAQGFYSFLEHLEKNGTGKARYLKGQLMAPLTAGMNIIDEEGSSAFYDEQWRDLLVKNLELYARWQIRRLSKYELPVIIFLDEGMMQAYGNREFLSLQGEWIKDSFKTIMEVIKGEGAVPGIHACSTADWEILISCAPGIINLDAYNYFNSLLGVSHRLNDFLQGGGAIAWGLVPAEEACFQETKESLRNRLEKYMESLIKRGVKEDLLTRKLIITPSCGTGLYSPELAERVYRLTEETIKGLDF</sequence>
<reference evidence="1 2" key="1">
    <citation type="submission" date="2018-08" db="EMBL/GenBank/DDBJ databases">
        <title>The metabolism and importance of syntrophic acetate oxidation coupled to methane or sulfide production in haloalkaline environments.</title>
        <authorList>
            <person name="Timmers P.H.A."/>
            <person name="Vavourakis C.D."/>
            <person name="Sorokin D.Y."/>
            <person name="Sinninghe Damste J.S."/>
            <person name="Muyzer G."/>
            <person name="Stams A.J.M."/>
            <person name="Plugge C.M."/>
        </authorList>
    </citation>
    <scope>NUCLEOTIDE SEQUENCE [LARGE SCALE GENOMIC DNA]</scope>
    <source>
        <strain evidence="1">MSAO_Bac1</strain>
    </source>
</reference>
<organism evidence="1 2">
    <name type="scientific">Candidatus Syntrophonatronum acetioxidans</name>
    <dbReference type="NCBI Taxonomy" id="1795816"/>
    <lineage>
        <taxon>Bacteria</taxon>
        <taxon>Bacillati</taxon>
        <taxon>Bacillota</taxon>
        <taxon>Clostridia</taxon>
        <taxon>Eubacteriales</taxon>
        <taxon>Syntrophomonadaceae</taxon>
        <taxon>Candidatus Syntrophonatronum</taxon>
    </lineage>
</organism>
<dbReference type="EMBL" id="QZAA01000132">
    <property type="protein sequence ID" value="RQD75989.1"/>
    <property type="molecule type" value="Genomic_DNA"/>
</dbReference>
<protein>
    <recommendedName>
        <fullName evidence="3">Methionine synthase</fullName>
    </recommendedName>
</protein>
<dbReference type="AlphaFoldDB" id="A0A424YEJ8"/>
<evidence type="ECO:0000313" key="2">
    <source>
        <dbReference type="Proteomes" id="UP000285138"/>
    </source>
</evidence>
<dbReference type="SUPFAM" id="SSF51726">
    <property type="entry name" value="UROD/MetE-like"/>
    <property type="match status" value="1"/>
</dbReference>
<dbReference type="InterPro" id="IPR038071">
    <property type="entry name" value="UROD/MetE-like_sf"/>
</dbReference>
<evidence type="ECO:0008006" key="3">
    <source>
        <dbReference type="Google" id="ProtNLM"/>
    </source>
</evidence>
<accession>A0A424YEJ8</accession>
<proteinExistence type="predicted"/>
<dbReference type="Proteomes" id="UP000285138">
    <property type="component" value="Unassembled WGS sequence"/>
</dbReference>